<evidence type="ECO:0000313" key="3">
    <source>
        <dbReference type="EMBL" id="KAF1832568.1"/>
    </source>
</evidence>
<proteinExistence type="inferred from homology"/>
<dbReference type="Pfam" id="PF11807">
    <property type="entry name" value="UstYa"/>
    <property type="match status" value="1"/>
</dbReference>
<dbReference type="PANTHER" id="PTHR33365:SF6">
    <property type="entry name" value="OXIDASE USTYA"/>
    <property type="match status" value="1"/>
</dbReference>
<dbReference type="OrthoDB" id="3687641at2759"/>
<evidence type="ECO:0000313" key="4">
    <source>
        <dbReference type="Proteomes" id="UP000800040"/>
    </source>
</evidence>
<gene>
    <name evidence="3" type="ORF">BDW02DRAFT_423229</name>
</gene>
<organism evidence="3 4">
    <name type="scientific">Decorospora gaudefroyi</name>
    <dbReference type="NCBI Taxonomy" id="184978"/>
    <lineage>
        <taxon>Eukaryota</taxon>
        <taxon>Fungi</taxon>
        <taxon>Dikarya</taxon>
        <taxon>Ascomycota</taxon>
        <taxon>Pezizomycotina</taxon>
        <taxon>Dothideomycetes</taxon>
        <taxon>Pleosporomycetidae</taxon>
        <taxon>Pleosporales</taxon>
        <taxon>Pleosporineae</taxon>
        <taxon>Pleosporaceae</taxon>
        <taxon>Decorospora</taxon>
    </lineage>
</organism>
<dbReference type="GO" id="GO:0043386">
    <property type="term" value="P:mycotoxin biosynthetic process"/>
    <property type="evidence" value="ECO:0007669"/>
    <property type="project" value="InterPro"/>
</dbReference>
<dbReference type="Proteomes" id="UP000800040">
    <property type="component" value="Unassembled WGS sequence"/>
</dbReference>
<protein>
    <submittedName>
        <fullName evidence="3">Uncharacterized protein</fullName>
    </submittedName>
</protein>
<keyword evidence="2" id="KW-0812">Transmembrane</keyword>
<keyword evidence="4" id="KW-1185">Reference proteome</keyword>
<keyword evidence="2" id="KW-0472">Membrane</keyword>
<sequence>MERPPAYQPVYDEEEELLAELEEKEGIAWDSNSTEIIPTNTRSFVVYLSIMLLSLSANILLVMDNAKLRISRSPAKSNFSGLAFDTSVPYHAMTKYWHPNANDSDMEAAWDAIDTNAMAVSLDDGFARRVGLPPSTQFPWDTDRSIYYVKGIHDLHCLKLIRKAIVAKHNGKDQSFNLLHIYHCLDGLRQDIMCTADDTPMPAPAEHHGGDGQIRQCRDWDKLIAWARRPDQHACYEFDDYREATNTLENFAFCPPDSPYRDFQQAYFKYHGHRDAYEPSDDEEIVVF</sequence>
<reference evidence="3" key="1">
    <citation type="submission" date="2020-01" db="EMBL/GenBank/DDBJ databases">
        <authorList>
            <consortium name="DOE Joint Genome Institute"/>
            <person name="Haridas S."/>
            <person name="Albert R."/>
            <person name="Binder M."/>
            <person name="Bloem J."/>
            <person name="Labutti K."/>
            <person name="Salamov A."/>
            <person name="Andreopoulos B."/>
            <person name="Baker S.E."/>
            <person name="Barry K."/>
            <person name="Bills G."/>
            <person name="Bluhm B.H."/>
            <person name="Cannon C."/>
            <person name="Castanera R."/>
            <person name="Culley D.E."/>
            <person name="Daum C."/>
            <person name="Ezra D."/>
            <person name="Gonzalez J.B."/>
            <person name="Henrissat B."/>
            <person name="Kuo A."/>
            <person name="Liang C."/>
            <person name="Lipzen A."/>
            <person name="Lutzoni F."/>
            <person name="Magnuson J."/>
            <person name="Mondo S."/>
            <person name="Nolan M."/>
            <person name="Ohm R."/>
            <person name="Pangilinan J."/>
            <person name="Park H.-J."/>
            <person name="Ramirez L."/>
            <person name="Alfaro M."/>
            <person name="Sun H."/>
            <person name="Tritt A."/>
            <person name="Yoshinaga Y."/>
            <person name="Zwiers L.-H."/>
            <person name="Turgeon B.G."/>
            <person name="Goodwin S.B."/>
            <person name="Spatafora J.W."/>
            <person name="Crous P.W."/>
            <person name="Grigoriev I.V."/>
        </authorList>
    </citation>
    <scope>NUCLEOTIDE SEQUENCE</scope>
    <source>
        <strain evidence="3">P77</strain>
    </source>
</reference>
<evidence type="ECO:0000256" key="2">
    <source>
        <dbReference type="SAM" id="Phobius"/>
    </source>
</evidence>
<dbReference type="InterPro" id="IPR021765">
    <property type="entry name" value="UstYa-like"/>
</dbReference>
<accession>A0A6A5K5T1</accession>
<dbReference type="EMBL" id="ML975336">
    <property type="protein sequence ID" value="KAF1832568.1"/>
    <property type="molecule type" value="Genomic_DNA"/>
</dbReference>
<evidence type="ECO:0000256" key="1">
    <source>
        <dbReference type="ARBA" id="ARBA00035112"/>
    </source>
</evidence>
<feature type="transmembrane region" description="Helical" evidence="2">
    <location>
        <begin position="44"/>
        <end position="63"/>
    </location>
</feature>
<dbReference type="AlphaFoldDB" id="A0A6A5K5T1"/>
<name>A0A6A5K5T1_9PLEO</name>
<comment type="similarity">
    <text evidence="1">Belongs to the ustYa family.</text>
</comment>
<keyword evidence="2" id="KW-1133">Transmembrane helix</keyword>
<dbReference type="PANTHER" id="PTHR33365">
    <property type="entry name" value="YALI0B05434P"/>
    <property type="match status" value="1"/>
</dbReference>